<keyword evidence="2" id="KW-1185">Reference proteome</keyword>
<accession>A0AC61RM86</accession>
<dbReference type="Proteomes" id="UP000306319">
    <property type="component" value="Unassembled WGS sequence"/>
</dbReference>
<protein>
    <submittedName>
        <fullName evidence="1">TonB-dependent receptor</fullName>
    </submittedName>
</protein>
<sequence>MKTSFFAIPLILSANAAFAQDVQKNDTTAGSSYDLEDLVVVADKPIVQSDGAKLTYNLQEDPSTKGNTLLDALRKVPMVSVDGEDKIRINGQENFKIYVNGKEDPSLSANYKNIFKAMPADAIVKVEVITEPGAKYDAEGTAGILNLITITKNSTDGYSGSIQATLSKAQSGGSLYGRMKKGKLTMSANFDYANGRLVPQHSDNITTLENTLSSDAGRQVNSMKQRVGFDYIGGGLNLSYDLSDRDLITVNSNIYAVKGDLLKDKSTYSSIIYNADNSIRGEVFRRIDAQIANTGITAGTSWQHDFNGNGHKTILSYLFNHGYNKLEGNLFTEKSSGVSLADPYEKMLNKDFNNEHTIQLDYENPFGDGKHKLELGGKAVWRRNNTDSYNLNGDSGSTAELTDKSDLTQIQDIYAAYASYTGKFGNLSANAGVRYEHTRMGINFHYGDTPDFLNHLNDVVPNAGLTYSFSYTSNLRLAYQMRISRPSLSQVNPFKQTFTPNQVTMGNPNLSSEKSNKVSLTYTNFGSVFGGNIGIEYSSIDNSIAHTYTMIDDVLYESYGNMGHDRRIAIFGMCNWTIIPRMQFMVNARLTRQMFSAEEMSNKGWNLNYGANWNYSLQSGFKFNLYGGQKTRSYNLTGYNDGYYYYGLGISKDFLKNDAMTVTLSANNFLQGHNTYRTVTDTKGIRTTGEYKNSNWNVGISLSWRFGSLKSDVKKTDKSINNDDKSSFGAKSGNGL</sequence>
<comment type="caution">
    <text evidence="1">The sequence shown here is derived from an EMBL/GenBank/DDBJ whole genome shotgun (WGS) entry which is preliminary data.</text>
</comment>
<name>A0AC61RM86_9BACT</name>
<gene>
    <name evidence="1" type="ORF">E5331_02725</name>
</gene>
<organism evidence="1 2">
    <name type="scientific">Lepagella muris</name>
    <dbReference type="NCBI Taxonomy" id="3032870"/>
    <lineage>
        <taxon>Bacteria</taxon>
        <taxon>Pseudomonadati</taxon>
        <taxon>Bacteroidota</taxon>
        <taxon>Bacteroidia</taxon>
        <taxon>Bacteroidales</taxon>
        <taxon>Muribaculaceae</taxon>
        <taxon>Lepagella</taxon>
    </lineage>
</organism>
<evidence type="ECO:0000313" key="1">
    <source>
        <dbReference type="EMBL" id="TGY80652.1"/>
    </source>
</evidence>
<proteinExistence type="predicted"/>
<reference evidence="1" key="1">
    <citation type="submission" date="2019-04" db="EMBL/GenBank/DDBJ databases">
        <title>Microbes associate with the intestines of laboratory mice.</title>
        <authorList>
            <person name="Navarre W."/>
            <person name="Wong E."/>
            <person name="Huang K."/>
            <person name="Tropini C."/>
            <person name="Ng K."/>
            <person name="Yu B."/>
        </authorList>
    </citation>
    <scope>NUCLEOTIDE SEQUENCE</scope>
    <source>
        <strain evidence="1">NM04_E33</strain>
    </source>
</reference>
<keyword evidence="1" id="KW-0675">Receptor</keyword>
<evidence type="ECO:0000313" key="2">
    <source>
        <dbReference type="Proteomes" id="UP000306319"/>
    </source>
</evidence>
<dbReference type="EMBL" id="SRYB01000002">
    <property type="protein sequence ID" value="TGY80652.1"/>
    <property type="molecule type" value="Genomic_DNA"/>
</dbReference>